<feature type="domain" description="Flavin reductase like" evidence="3">
    <location>
        <begin position="18"/>
        <end position="161"/>
    </location>
</feature>
<proteinExistence type="inferred from homology"/>
<protein>
    <submittedName>
        <fullName evidence="4">Flavin reductase family protein</fullName>
    </submittedName>
</protein>
<dbReference type="SUPFAM" id="SSF50475">
    <property type="entry name" value="FMN-binding split barrel"/>
    <property type="match status" value="1"/>
</dbReference>
<dbReference type="GO" id="GO:0010181">
    <property type="term" value="F:FMN binding"/>
    <property type="evidence" value="ECO:0007669"/>
    <property type="project" value="InterPro"/>
</dbReference>
<dbReference type="AlphaFoldDB" id="A0A8E1W682"/>
<evidence type="ECO:0000259" key="3">
    <source>
        <dbReference type="SMART" id="SM00903"/>
    </source>
</evidence>
<accession>A0A8E1W682</accession>
<dbReference type="PANTHER" id="PTHR30466:SF11">
    <property type="entry name" value="FLAVIN-DEPENDENT MONOOXYGENASE, REDUCTASE SUBUNIT HSAB"/>
    <property type="match status" value="1"/>
</dbReference>
<dbReference type="Gene3D" id="2.30.110.10">
    <property type="entry name" value="Electron Transport, Fmn-binding Protein, Chain A"/>
    <property type="match status" value="1"/>
</dbReference>
<dbReference type="Proteomes" id="UP000550260">
    <property type="component" value="Unassembled WGS sequence"/>
</dbReference>
<dbReference type="InterPro" id="IPR012349">
    <property type="entry name" value="Split_barrel_FMN-bd"/>
</dbReference>
<sequence>MIQLEPLTGDARTLRRAFGCFPSGVTAVCALIDGVPTGMAASSFTSVSMDPPLVSVCVQHTSETWPKLRPRTRLGVSVLAEGHDTECLKLSKKDGDRFAGVSWEATADGAIYLHGATAWLDCSVERELPAGDHAIALLRIHGLRADPDTAPLVFHGSRFRTLAAVD</sequence>
<dbReference type="InterPro" id="IPR002563">
    <property type="entry name" value="Flavin_Rdtase-like_dom"/>
</dbReference>
<gene>
    <name evidence="4" type="ORF">H5411_35400</name>
</gene>
<dbReference type="EMBL" id="JACJHR010000072">
    <property type="protein sequence ID" value="MBB2504417.1"/>
    <property type="molecule type" value="Genomic_DNA"/>
</dbReference>
<comment type="similarity">
    <text evidence="1">Belongs to the non-flavoprotein flavin reductase family.</text>
</comment>
<reference evidence="4 5" key="1">
    <citation type="submission" date="2020-08" db="EMBL/GenBank/DDBJ databases">
        <title>Amycolatopsis echigonensis JCM 21831.</title>
        <authorList>
            <person name="Tedsree N."/>
            <person name="Kuncharoen N."/>
            <person name="Likhitwitayawuid K."/>
            <person name="Tanasupawat S."/>
        </authorList>
    </citation>
    <scope>NUCLEOTIDE SEQUENCE [LARGE SCALE GENOMIC DNA]</scope>
    <source>
        <strain evidence="4 5">JCM 21831</strain>
    </source>
</reference>
<name>A0A8E1W682_9PSEU</name>
<evidence type="ECO:0000313" key="4">
    <source>
        <dbReference type="EMBL" id="MBB2504417.1"/>
    </source>
</evidence>
<evidence type="ECO:0000256" key="2">
    <source>
        <dbReference type="ARBA" id="ARBA00023002"/>
    </source>
</evidence>
<comment type="caution">
    <text evidence="4">The sequence shown here is derived from an EMBL/GenBank/DDBJ whole genome shotgun (WGS) entry which is preliminary data.</text>
</comment>
<dbReference type="SMART" id="SM00903">
    <property type="entry name" value="Flavin_Reduct"/>
    <property type="match status" value="1"/>
</dbReference>
<organism evidence="4 5">
    <name type="scientific">Amycolatopsis echigonensis</name>
    <dbReference type="NCBI Taxonomy" id="2576905"/>
    <lineage>
        <taxon>Bacteria</taxon>
        <taxon>Bacillati</taxon>
        <taxon>Actinomycetota</taxon>
        <taxon>Actinomycetes</taxon>
        <taxon>Pseudonocardiales</taxon>
        <taxon>Pseudonocardiaceae</taxon>
        <taxon>Amycolatopsis</taxon>
    </lineage>
</organism>
<dbReference type="RefSeq" id="WP_183126329.1">
    <property type="nucleotide sequence ID" value="NZ_JACJHR010000072.1"/>
</dbReference>
<dbReference type="GO" id="GO:0042602">
    <property type="term" value="F:riboflavin reductase (NADPH) activity"/>
    <property type="evidence" value="ECO:0007669"/>
    <property type="project" value="TreeGrafter"/>
</dbReference>
<dbReference type="PANTHER" id="PTHR30466">
    <property type="entry name" value="FLAVIN REDUCTASE"/>
    <property type="match status" value="1"/>
</dbReference>
<keyword evidence="2" id="KW-0560">Oxidoreductase</keyword>
<dbReference type="Pfam" id="PF01613">
    <property type="entry name" value="Flavin_Reduct"/>
    <property type="match status" value="1"/>
</dbReference>
<dbReference type="InterPro" id="IPR050268">
    <property type="entry name" value="NADH-dep_flavin_reductase"/>
</dbReference>
<evidence type="ECO:0000313" key="5">
    <source>
        <dbReference type="Proteomes" id="UP000550260"/>
    </source>
</evidence>
<evidence type="ECO:0000256" key="1">
    <source>
        <dbReference type="ARBA" id="ARBA00008898"/>
    </source>
</evidence>